<keyword evidence="2" id="KW-1185">Reference proteome</keyword>
<accession>A0ACB8CHI7</accession>
<organism evidence="1 2">
    <name type="scientific">Dermacentor silvarum</name>
    <name type="common">Tick</name>
    <dbReference type="NCBI Taxonomy" id="543639"/>
    <lineage>
        <taxon>Eukaryota</taxon>
        <taxon>Metazoa</taxon>
        <taxon>Ecdysozoa</taxon>
        <taxon>Arthropoda</taxon>
        <taxon>Chelicerata</taxon>
        <taxon>Arachnida</taxon>
        <taxon>Acari</taxon>
        <taxon>Parasitiformes</taxon>
        <taxon>Ixodida</taxon>
        <taxon>Ixodoidea</taxon>
        <taxon>Ixodidae</taxon>
        <taxon>Rhipicephalinae</taxon>
        <taxon>Dermacentor</taxon>
    </lineage>
</organism>
<name>A0ACB8CHI7_DERSI</name>
<gene>
    <name evidence="1" type="ORF">HPB49_022302</name>
</gene>
<proteinExistence type="predicted"/>
<evidence type="ECO:0000313" key="2">
    <source>
        <dbReference type="Proteomes" id="UP000821865"/>
    </source>
</evidence>
<sequence>MSVARIWRVFLVYSTLVVALVVICLTSGCLALERSRPDYSVYHNLSAVYAEVGALAESYPTYVQVDHRFKSRNGLSQLVVRLTNFSDSTLHAAPQLQSFKVRALLLFGQHGGELVTVESALHFLRQLFAGLSAPSHTIEGAFSRTLLSKVDLHLIIVVNPDGFNHAERTGNYCFDGTASGAKMDSLFTWDLDKQLMTVWSILQQARICELLHMRQGRTTRVLTVFGNVPHRDYVHLPGVQPGRHDQKPANLEAMTAFAKEVAWAVKPRFIYGQARHLLLRPLNGTALDFMAGMRKVPLCLSIGLWEELGRALSSDCFRQLNPDSALLKKTLEELHPLYQALFLHLIRWKEQQSRFAFSIENDGPSLLVCIVMLSLVVLVMVLFTCQRRLPDSMRFYPRRRVVSLKMLSSSLHGS</sequence>
<evidence type="ECO:0000313" key="1">
    <source>
        <dbReference type="EMBL" id="KAH7942250.1"/>
    </source>
</evidence>
<protein>
    <submittedName>
        <fullName evidence="1">Uncharacterized protein</fullName>
    </submittedName>
</protein>
<dbReference type="Proteomes" id="UP000821865">
    <property type="component" value="Chromosome 7"/>
</dbReference>
<comment type="caution">
    <text evidence="1">The sequence shown here is derived from an EMBL/GenBank/DDBJ whole genome shotgun (WGS) entry which is preliminary data.</text>
</comment>
<reference evidence="1" key="1">
    <citation type="submission" date="2020-05" db="EMBL/GenBank/DDBJ databases">
        <title>Large-scale comparative analyses of tick genomes elucidate their genetic diversity and vector capacities.</title>
        <authorList>
            <person name="Jia N."/>
            <person name="Wang J."/>
            <person name="Shi W."/>
            <person name="Du L."/>
            <person name="Sun Y."/>
            <person name="Zhan W."/>
            <person name="Jiang J."/>
            <person name="Wang Q."/>
            <person name="Zhang B."/>
            <person name="Ji P."/>
            <person name="Sakyi L.B."/>
            <person name="Cui X."/>
            <person name="Yuan T."/>
            <person name="Jiang B."/>
            <person name="Yang W."/>
            <person name="Lam T.T.-Y."/>
            <person name="Chang Q."/>
            <person name="Ding S."/>
            <person name="Wang X."/>
            <person name="Zhu J."/>
            <person name="Ruan X."/>
            <person name="Zhao L."/>
            <person name="Wei J."/>
            <person name="Que T."/>
            <person name="Du C."/>
            <person name="Cheng J."/>
            <person name="Dai P."/>
            <person name="Han X."/>
            <person name="Huang E."/>
            <person name="Gao Y."/>
            <person name="Liu J."/>
            <person name="Shao H."/>
            <person name="Ye R."/>
            <person name="Li L."/>
            <person name="Wei W."/>
            <person name="Wang X."/>
            <person name="Wang C."/>
            <person name="Yang T."/>
            <person name="Huo Q."/>
            <person name="Li W."/>
            <person name="Guo W."/>
            <person name="Chen H."/>
            <person name="Zhou L."/>
            <person name="Ni X."/>
            <person name="Tian J."/>
            <person name="Zhou Y."/>
            <person name="Sheng Y."/>
            <person name="Liu T."/>
            <person name="Pan Y."/>
            <person name="Xia L."/>
            <person name="Li J."/>
            <person name="Zhao F."/>
            <person name="Cao W."/>
        </authorList>
    </citation>
    <scope>NUCLEOTIDE SEQUENCE</scope>
    <source>
        <strain evidence="1">Dsil-2018</strain>
    </source>
</reference>
<dbReference type="EMBL" id="CM023476">
    <property type="protein sequence ID" value="KAH7942250.1"/>
    <property type="molecule type" value="Genomic_DNA"/>
</dbReference>